<proteinExistence type="predicted"/>
<reference evidence="1" key="1">
    <citation type="submission" date="2021-12" db="EMBL/GenBank/DDBJ databases">
        <authorList>
            <person name="King R."/>
        </authorList>
    </citation>
    <scope>NUCLEOTIDE SEQUENCE</scope>
</reference>
<name>A0ABN8EDG9_CHISP</name>
<evidence type="ECO:0008006" key="3">
    <source>
        <dbReference type="Google" id="ProtNLM"/>
    </source>
</evidence>
<dbReference type="PANTHER" id="PTHR46068:SF1">
    <property type="entry name" value="TRANSPOSASE IS30-LIKE HTH DOMAIN-CONTAINING PROTEIN"/>
    <property type="match status" value="1"/>
</dbReference>
<gene>
    <name evidence="1" type="ORF">CHILSU_LOCUS8107</name>
</gene>
<evidence type="ECO:0000313" key="2">
    <source>
        <dbReference type="Proteomes" id="UP001153292"/>
    </source>
</evidence>
<dbReference type="PANTHER" id="PTHR46068">
    <property type="entry name" value="PROTEIN CBG27172"/>
    <property type="match status" value="1"/>
</dbReference>
<sequence>SEVGDNSCDTVFITNAIIIVHIYCIHYFCSNKIYFIYFIYRCGYAPIQIFEKFEYNQKIRLPSNDTMKTLRYVGKKYREILFSDEKIFTVGESCNKQNDKVYAHSSEEASNRIPRVQRGHFPSSLMVWLRVSYWGLTEIHFCEKGVKTDAVVYQNTVLTNLVEPVSHTMFNNRHWVFRQDSAAAHRAKSTQD</sequence>
<dbReference type="Gene3D" id="3.30.420.10">
    <property type="entry name" value="Ribonuclease H-like superfamily/Ribonuclease H"/>
    <property type="match status" value="1"/>
</dbReference>
<accession>A0ABN8EDG9</accession>
<organism evidence="1 2">
    <name type="scientific">Chilo suppressalis</name>
    <name type="common">Asiatic rice borer moth</name>
    <dbReference type="NCBI Taxonomy" id="168631"/>
    <lineage>
        <taxon>Eukaryota</taxon>
        <taxon>Metazoa</taxon>
        <taxon>Ecdysozoa</taxon>
        <taxon>Arthropoda</taxon>
        <taxon>Hexapoda</taxon>
        <taxon>Insecta</taxon>
        <taxon>Pterygota</taxon>
        <taxon>Neoptera</taxon>
        <taxon>Endopterygota</taxon>
        <taxon>Lepidoptera</taxon>
        <taxon>Glossata</taxon>
        <taxon>Ditrysia</taxon>
        <taxon>Pyraloidea</taxon>
        <taxon>Crambidae</taxon>
        <taxon>Crambinae</taxon>
        <taxon>Chilo</taxon>
    </lineage>
</organism>
<feature type="non-terminal residue" evidence="1">
    <location>
        <position position="192"/>
    </location>
</feature>
<keyword evidence="2" id="KW-1185">Reference proteome</keyword>
<dbReference type="EMBL" id="OU963896">
    <property type="protein sequence ID" value="CAH0689596.1"/>
    <property type="molecule type" value="Genomic_DNA"/>
</dbReference>
<dbReference type="InterPro" id="IPR036397">
    <property type="entry name" value="RNaseH_sf"/>
</dbReference>
<evidence type="ECO:0000313" key="1">
    <source>
        <dbReference type="EMBL" id="CAH0689596.1"/>
    </source>
</evidence>
<dbReference type="Proteomes" id="UP001153292">
    <property type="component" value="Chromosome 3"/>
</dbReference>
<protein>
    <recommendedName>
        <fullName evidence="3">Tc1-like transposase DDE domain-containing protein</fullName>
    </recommendedName>
</protein>